<accession>E6WWD3</accession>
<dbReference type="Proteomes" id="UP000008632">
    <property type="component" value="Chromosome"/>
</dbReference>
<organism evidence="6 7">
    <name type="scientific">Pseudoxanthomonas suwonensis (strain 11-1)</name>
    <dbReference type="NCBI Taxonomy" id="743721"/>
    <lineage>
        <taxon>Bacteria</taxon>
        <taxon>Pseudomonadati</taxon>
        <taxon>Pseudomonadota</taxon>
        <taxon>Gammaproteobacteria</taxon>
        <taxon>Lysobacterales</taxon>
        <taxon>Lysobacteraceae</taxon>
        <taxon>Pseudoxanthomonas</taxon>
    </lineage>
</organism>
<dbReference type="InterPro" id="IPR006652">
    <property type="entry name" value="Kelch_1"/>
</dbReference>
<dbReference type="RefSeq" id="WP_013536236.1">
    <property type="nucleotide sequence ID" value="NC_014924.1"/>
</dbReference>
<dbReference type="eggNOG" id="COG3055">
    <property type="taxonomic scope" value="Bacteria"/>
</dbReference>
<evidence type="ECO:0000256" key="1">
    <source>
        <dbReference type="ARBA" id="ARBA00022441"/>
    </source>
</evidence>
<keyword evidence="1" id="KW-0880">Kelch repeat</keyword>
<protein>
    <submittedName>
        <fullName evidence="6">Kelch repeat type 1-containing protein</fullName>
    </submittedName>
</protein>
<evidence type="ECO:0000256" key="3">
    <source>
        <dbReference type="SAM" id="MobiDB-lite"/>
    </source>
</evidence>
<feature type="domain" description="Attractin/MKLN-like beta-propeller" evidence="5">
    <location>
        <begin position="37"/>
        <end position="271"/>
    </location>
</feature>
<keyword evidence="4" id="KW-0732">Signal</keyword>
<evidence type="ECO:0000259" key="5">
    <source>
        <dbReference type="Pfam" id="PF24981"/>
    </source>
</evidence>
<gene>
    <name evidence="6" type="ordered locus">Psesu_2578</name>
</gene>
<dbReference type="AlphaFoldDB" id="E6WWD3"/>
<dbReference type="EMBL" id="CP002446">
    <property type="protein sequence ID" value="ADV28410.1"/>
    <property type="molecule type" value="Genomic_DNA"/>
</dbReference>
<evidence type="ECO:0000256" key="4">
    <source>
        <dbReference type="SAM" id="SignalP"/>
    </source>
</evidence>
<dbReference type="OrthoDB" id="246387at2"/>
<name>E6WWD3_PSEUU</name>
<keyword evidence="2" id="KW-0677">Repeat</keyword>
<dbReference type="SUPFAM" id="SSF117281">
    <property type="entry name" value="Kelch motif"/>
    <property type="match status" value="1"/>
</dbReference>
<dbReference type="Pfam" id="PF24981">
    <property type="entry name" value="Beta-prop_ATRN-LZTR1"/>
    <property type="match status" value="1"/>
</dbReference>
<feature type="signal peptide" evidence="4">
    <location>
        <begin position="1"/>
        <end position="30"/>
    </location>
</feature>
<dbReference type="InterPro" id="IPR056737">
    <property type="entry name" value="Beta-prop_ATRN-MKLN-like"/>
</dbReference>
<feature type="chain" id="PRO_5003214613" evidence="4">
    <location>
        <begin position="31"/>
        <end position="336"/>
    </location>
</feature>
<evidence type="ECO:0000313" key="7">
    <source>
        <dbReference type="Proteomes" id="UP000008632"/>
    </source>
</evidence>
<reference evidence="6 7" key="1">
    <citation type="submission" date="2011-01" db="EMBL/GenBank/DDBJ databases">
        <title>Complete sequence of Pseudoxanthomonas suwonensis 11-1.</title>
        <authorList>
            <consortium name="US DOE Joint Genome Institute"/>
            <person name="Lucas S."/>
            <person name="Copeland A."/>
            <person name="Lapidus A."/>
            <person name="Cheng J.-F."/>
            <person name="Goodwin L."/>
            <person name="Pitluck S."/>
            <person name="Teshima H."/>
            <person name="Detter J.C."/>
            <person name="Han C."/>
            <person name="Tapia R."/>
            <person name="Land M."/>
            <person name="Hauser L."/>
            <person name="Kyrpides N."/>
            <person name="Ivanova N."/>
            <person name="Ovchinnikova G."/>
            <person name="Siebers A.K."/>
            <person name="Allgaier M."/>
            <person name="Thelen M.P."/>
            <person name="Hugenholtz P."/>
            <person name="Gladden J."/>
            <person name="Woyke T."/>
        </authorList>
    </citation>
    <scope>NUCLEOTIDE SEQUENCE [LARGE SCALE GENOMIC DNA]</scope>
    <source>
        <strain evidence="7">11-1</strain>
    </source>
</reference>
<feature type="region of interest" description="Disordered" evidence="3">
    <location>
        <begin position="317"/>
        <end position="336"/>
    </location>
</feature>
<dbReference type="Gene3D" id="2.120.10.80">
    <property type="entry name" value="Kelch-type beta propeller"/>
    <property type="match status" value="2"/>
</dbReference>
<dbReference type="HOGENOM" id="CLU_004253_10_0_6"/>
<dbReference type="InterPro" id="IPR015915">
    <property type="entry name" value="Kelch-typ_b-propeller"/>
</dbReference>
<dbReference type="PANTHER" id="PTHR46375:SF3">
    <property type="entry name" value="KELCH REPEAT AND BTB DOMAIN-CONTAINING PROTEIN 13"/>
    <property type="match status" value="1"/>
</dbReference>
<evidence type="ECO:0000313" key="6">
    <source>
        <dbReference type="EMBL" id="ADV28410.1"/>
    </source>
</evidence>
<sequence length="336" mass="35342">MARPRLFRPRSAAIHFLAGLALVASATAWAGPAGLGWSPVAAGGGAPTARHENAFVAVDGRLYLLGGRDQRPLDIFDPATGRWQQGAAPPLEIHHFQAVAHEGRLYVLGAFTGGFPEEQPLAHVLVYDPATDRWSQGAEVPAQRRRGAAGVVSHGGRIYLVGGNTRGHMSGYVPWLDAFDPATGQWEQLADAPHARDHFHAAVLDGRLYAAGGRRTSHDTGDTLSLTIPQVDVYDFAAARWTTLDAPLPTPRAGAGAVALDGSLLVMGGESARQVPAHSEVEAYDPASGQWITLAPLPRGRHGTQATVLEGAVHVAAGSGDRGGGPELDDHLRLSP</sequence>
<keyword evidence="7" id="KW-1185">Reference proteome</keyword>
<proteinExistence type="predicted"/>
<dbReference type="STRING" id="743721.Psesu_2578"/>
<dbReference type="KEGG" id="psu:Psesu_2578"/>
<dbReference type="InterPro" id="IPR052392">
    <property type="entry name" value="Kelch-BTB_domain-containing"/>
</dbReference>
<dbReference type="PANTHER" id="PTHR46375">
    <property type="entry name" value="KELCH REPEAT AND BTB DOMAIN-CONTAINING PROTEIN 13-RELATED"/>
    <property type="match status" value="1"/>
</dbReference>
<evidence type="ECO:0000256" key="2">
    <source>
        <dbReference type="ARBA" id="ARBA00022737"/>
    </source>
</evidence>
<dbReference type="SMART" id="SM00612">
    <property type="entry name" value="Kelch"/>
    <property type="match status" value="5"/>
</dbReference>